<comment type="cofactor">
    <cofactor evidence="1">
        <name>FAD</name>
        <dbReference type="ChEBI" id="CHEBI:57692"/>
    </cofactor>
</comment>
<name>A0A4Y7PQY7_9AGAM</name>
<dbReference type="InterPro" id="IPR036318">
    <property type="entry name" value="FAD-bd_PCMH-like_sf"/>
</dbReference>
<keyword evidence="3" id="KW-0285">Flavoprotein</keyword>
<dbReference type="Gene3D" id="3.30.465.10">
    <property type="match status" value="1"/>
</dbReference>
<keyword evidence="9" id="KW-1185">Reference proteome</keyword>
<dbReference type="PROSITE" id="PS51387">
    <property type="entry name" value="FAD_PCMH"/>
    <property type="match status" value="1"/>
</dbReference>
<dbReference type="SUPFAM" id="SSF56176">
    <property type="entry name" value="FAD-binding/transporter-associated domain-like"/>
    <property type="match status" value="2"/>
</dbReference>
<evidence type="ECO:0000256" key="6">
    <source>
        <dbReference type="SAM" id="MobiDB-lite"/>
    </source>
</evidence>
<organism evidence="8 9">
    <name type="scientific">Rickenella mellea</name>
    <dbReference type="NCBI Taxonomy" id="50990"/>
    <lineage>
        <taxon>Eukaryota</taxon>
        <taxon>Fungi</taxon>
        <taxon>Dikarya</taxon>
        <taxon>Basidiomycota</taxon>
        <taxon>Agaricomycotina</taxon>
        <taxon>Agaricomycetes</taxon>
        <taxon>Hymenochaetales</taxon>
        <taxon>Rickenellaceae</taxon>
        <taxon>Rickenella</taxon>
    </lineage>
</organism>
<feature type="domain" description="FAD-binding PCMH-type" evidence="7">
    <location>
        <begin position="359"/>
        <end position="545"/>
    </location>
</feature>
<accession>A0A4Y7PQY7</accession>
<evidence type="ECO:0000313" key="8">
    <source>
        <dbReference type="EMBL" id="TDL16930.1"/>
    </source>
</evidence>
<dbReference type="PANTHER" id="PTHR42973:SF39">
    <property type="entry name" value="FAD-BINDING PCMH-TYPE DOMAIN-CONTAINING PROTEIN"/>
    <property type="match status" value="1"/>
</dbReference>
<proteinExistence type="inferred from homology"/>
<evidence type="ECO:0000256" key="3">
    <source>
        <dbReference type="ARBA" id="ARBA00022630"/>
    </source>
</evidence>
<keyword evidence="5" id="KW-0560">Oxidoreductase</keyword>
<dbReference type="Gene3D" id="3.30.43.10">
    <property type="entry name" value="Uridine Diphospho-n-acetylenolpyruvylglucosamine Reductase, domain 2"/>
    <property type="match status" value="1"/>
</dbReference>
<evidence type="ECO:0000256" key="2">
    <source>
        <dbReference type="ARBA" id="ARBA00005466"/>
    </source>
</evidence>
<evidence type="ECO:0000259" key="7">
    <source>
        <dbReference type="PROSITE" id="PS51387"/>
    </source>
</evidence>
<feature type="region of interest" description="Disordered" evidence="6">
    <location>
        <begin position="181"/>
        <end position="393"/>
    </location>
</feature>
<evidence type="ECO:0000313" key="9">
    <source>
        <dbReference type="Proteomes" id="UP000294933"/>
    </source>
</evidence>
<dbReference type="STRING" id="50990.A0A4Y7PQY7"/>
<feature type="compositionally biased region" description="Polar residues" evidence="6">
    <location>
        <begin position="220"/>
        <end position="230"/>
    </location>
</feature>
<dbReference type="InterPro" id="IPR016169">
    <property type="entry name" value="FAD-bd_PCMH_sub2"/>
</dbReference>
<feature type="compositionally biased region" description="Basic and acidic residues" evidence="6">
    <location>
        <begin position="270"/>
        <end position="280"/>
    </location>
</feature>
<dbReference type="OrthoDB" id="9996127at2759"/>
<feature type="compositionally biased region" description="Low complexity" evidence="6">
    <location>
        <begin position="231"/>
        <end position="250"/>
    </location>
</feature>
<feature type="compositionally biased region" description="Pro residues" evidence="6">
    <location>
        <begin position="380"/>
        <end position="393"/>
    </location>
</feature>
<dbReference type="GO" id="GO:0016491">
    <property type="term" value="F:oxidoreductase activity"/>
    <property type="evidence" value="ECO:0007669"/>
    <property type="project" value="UniProtKB-KW"/>
</dbReference>
<dbReference type="Proteomes" id="UP000294933">
    <property type="component" value="Unassembled WGS sequence"/>
</dbReference>
<dbReference type="EMBL" id="ML170232">
    <property type="protein sequence ID" value="TDL16930.1"/>
    <property type="molecule type" value="Genomic_DNA"/>
</dbReference>
<dbReference type="PANTHER" id="PTHR42973">
    <property type="entry name" value="BINDING OXIDOREDUCTASE, PUTATIVE (AFU_ORTHOLOGUE AFUA_1G17690)-RELATED"/>
    <property type="match status" value="1"/>
</dbReference>
<reference evidence="8 9" key="1">
    <citation type="submission" date="2018-06" db="EMBL/GenBank/DDBJ databases">
        <title>A transcriptomic atlas of mushroom development highlights an independent origin of complex multicellularity.</title>
        <authorList>
            <consortium name="DOE Joint Genome Institute"/>
            <person name="Krizsan K."/>
            <person name="Almasi E."/>
            <person name="Merenyi Z."/>
            <person name="Sahu N."/>
            <person name="Viragh M."/>
            <person name="Koszo T."/>
            <person name="Mondo S."/>
            <person name="Kiss B."/>
            <person name="Balint B."/>
            <person name="Kues U."/>
            <person name="Barry K."/>
            <person name="Hegedus J.C."/>
            <person name="Henrissat B."/>
            <person name="Johnson J."/>
            <person name="Lipzen A."/>
            <person name="Ohm R."/>
            <person name="Nagy I."/>
            <person name="Pangilinan J."/>
            <person name="Yan J."/>
            <person name="Xiong Y."/>
            <person name="Grigoriev I.V."/>
            <person name="Hibbett D.S."/>
            <person name="Nagy L.G."/>
        </authorList>
    </citation>
    <scope>NUCLEOTIDE SEQUENCE [LARGE SCALE GENOMIC DNA]</scope>
    <source>
        <strain evidence="8 9">SZMC22713</strain>
    </source>
</reference>
<dbReference type="InterPro" id="IPR016167">
    <property type="entry name" value="FAD-bd_PCMH_sub1"/>
</dbReference>
<sequence>MGDNEAVLSTLRTVEELPESLYDELVRSVRGNVVRRGSEQFKISTTLFNGHIIPLARAVVLPVDAQDVSSAIQFCSKHKLSPSVKAGGYGTGGWAIAGDIVVDLSALKYTDIECPAHDGTFVRLATITDDTPKDKGKGIYAPSTVGTIPISGEYTTVLGGVKRQRSPDDDEQQGSRLVADFLRGPDMPTQWTDRDLPSPSLRRRVEPAWPGGSFPIAQEPSLSGMNMQYTSCGSSHGSSSGSANGTRSSSIGGNGNGDAEAALSTPPTSPEDKIDSENGRGDQTNGVVIMSGTTSGTPMDEDRRIISSSNSTPEHNVDNRSGPPTSASSNDRRQTAPAPNYDGSTAIASSSSSGDPFGYLAEPKVPYPQTTYRSHRQVPAPVPGPSRVTIPPPSSSTVYLNENVHSGTMSNGPPTSLLPSTITAVHPHAFVTVGAGVNQKDIDLFTFGNPLPAKDFSGNPCTVPYHVPLAAHPVGSSVMLLTGFGFLSRLHGLSIDALVEVEMVLADGRIVYVSENEHPDLWWAIRGAGPAFGVVTRYKVKAYPVPVVFAGNLIYKFRPATAASLVKHFRDCVKGAPRELYANVLFTAGPADKDSVIVVQICYVGSREKGHDFLEAISSWDGERCLLNEVDEKTFLHQQDSVAQILRGKAGRQWYIRSALITSLPDDIIHATVNKFADTPVGCTWLVELAGGAVVDFDNSCLPLSQRKANFTIAAFHQWDIGVVDDRCKSSAEEWINQTLAPVSTGGPYPSFLGRNERPSRVMGSYGENWSRLCEVKRKYDPTGLFKNTFWPLDIHGEPIDACTHEPPSPSP</sequence>
<dbReference type="Pfam" id="PF08031">
    <property type="entry name" value="BBE"/>
    <property type="match status" value="1"/>
</dbReference>
<dbReference type="AlphaFoldDB" id="A0A4Y7PQY7"/>
<dbReference type="InterPro" id="IPR050416">
    <property type="entry name" value="FAD-linked_Oxidoreductase"/>
</dbReference>
<gene>
    <name evidence="8" type="ORF">BD410DRAFT_794846</name>
</gene>
<dbReference type="InterPro" id="IPR016166">
    <property type="entry name" value="FAD-bd_PCMH"/>
</dbReference>
<dbReference type="VEuPathDB" id="FungiDB:BD410DRAFT_794846"/>
<feature type="compositionally biased region" description="Polar residues" evidence="6">
    <location>
        <begin position="281"/>
        <end position="297"/>
    </location>
</feature>
<comment type="similarity">
    <text evidence="2">Belongs to the oxygen-dependent FAD-linked oxidoreductase family.</text>
</comment>
<evidence type="ECO:0000256" key="5">
    <source>
        <dbReference type="ARBA" id="ARBA00023002"/>
    </source>
</evidence>
<evidence type="ECO:0000256" key="1">
    <source>
        <dbReference type="ARBA" id="ARBA00001974"/>
    </source>
</evidence>
<protein>
    <recommendedName>
        <fullName evidence="7">FAD-binding PCMH-type domain-containing protein</fullName>
    </recommendedName>
</protein>
<dbReference type="Gene3D" id="3.40.462.20">
    <property type="match status" value="1"/>
</dbReference>
<dbReference type="GO" id="GO:0071949">
    <property type="term" value="F:FAD binding"/>
    <property type="evidence" value="ECO:0007669"/>
    <property type="project" value="InterPro"/>
</dbReference>
<evidence type="ECO:0000256" key="4">
    <source>
        <dbReference type="ARBA" id="ARBA00022827"/>
    </source>
</evidence>
<keyword evidence="4" id="KW-0274">FAD</keyword>
<dbReference type="InterPro" id="IPR012951">
    <property type="entry name" value="BBE"/>
</dbReference>